<dbReference type="SUPFAM" id="SSF57184">
    <property type="entry name" value="Growth factor receptor domain"/>
    <property type="match status" value="1"/>
</dbReference>
<dbReference type="PANTHER" id="PTHR11319">
    <property type="entry name" value="G PROTEIN-COUPLED RECEPTOR-RELATED"/>
    <property type="match status" value="1"/>
</dbReference>
<dbReference type="InterPro" id="IPR011641">
    <property type="entry name" value="Tyr-kin_ephrin_A/B_rcpt-like"/>
</dbReference>
<evidence type="ECO:0000313" key="5">
    <source>
        <dbReference type="Proteomes" id="UP001642464"/>
    </source>
</evidence>
<keyword evidence="1" id="KW-1133">Transmembrane helix</keyword>
<sequence>MLWDDIERDFPQTAPRNLGNMGYFGKTSLFLPASVQQAAYSAEGLILEFYRGFNVSWTDPSKYFEAPSILDTALLKRCNETRMMTSQAMELYANLTGDWDGVELLIRDGRREVRGRCFNDYFWYPPACRENSSRCVLFVTAGNGWNLEETMQKSTAWNMPLAPVVAKNWSVYTYLPLQVRSTFYWWVPDPTFISLKPMEITFPPFDRQAHIRGDKRTAPSALTVDKYVSQDLSQLAPSAEEMVRAMLIDLQMVNDMLLDQVQTGDSYREVACRWIQSNQEVWRSWLPDPTTCFAQFGLYHEKSGQYVADRGDPTDLSCKACLSGTYSHKLVDLQGLTFNCLPCPTGSAQPSGASLNCEQCQRGEYQDEPGSKACKRCGIGEYQDEEGQTGCKPCPPGTTTLGFGSKSAQECGCDVGSINSMEEEEAVMCVPCMEGLHCPFGSNLPDLRRGHSTLGEAYVPQLKKGFFATLEHPINVFKCGTESHCPGGQPNSCAEGRQVTPCSECPRGTSWVDETCAQCAAVTMVLWVLVVILFFVGLTMAYYLMNPEIRSIATPREAMGMSLSLTVAFLQCVAIMGLMTVKWPNSFQAVSLTSKPFMLDIEDFSFACLADGPTSVRYVSTILVFPAGILYLVWCYFASSRIPCCYNWSKKKMQNTVGHFIQVGFSTMSALALDPLMCYTHPNGQQSLLQHPGVLCGTQEHSMMMLAGFVLLFCGVFSFLAVCTLAVIKLPGWSVSSGTTVQSFAFLFTRFRPNRWWYGVPLLLRGPLLSFCVVAFTDFPPAQTTGGIVIILGFLLLQVMACPWKLPLLNVLDTWVFAHLLLLQSLTTSAASEEDQDLHFFQEVMP</sequence>
<dbReference type="InterPro" id="IPR009030">
    <property type="entry name" value="Growth_fac_rcpt_cys_sf"/>
</dbReference>
<name>A0ABP0SD71_9DINO</name>
<dbReference type="SMART" id="SM01411">
    <property type="entry name" value="Ephrin_rec_like"/>
    <property type="match status" value="2"/>
</dbReference>
<dbReference type="Gene3D" id="3.40.190.100">
    <property type="entry name" value="Glycine betaine-binding periplasmic protein, domain 2"/>
    <property type="match status" value="1"/>
</dbReference>
<accession>A0ABP0SD71</accession>
<proteinExistence type="predicted"/>
<dbReference type="Proteomes" id="UP001642464">
    <property type="component" value="Unassembled WGS sequence"/>
</dbReference>
<dbReference type="EMBL" id="CAXAMM010043506">
    <property type="protein sequence ID" value="CAK9110318.1"/>
    <property type="molecule type" value="Genomic_DNA"/>
</dbReference>
<dbReference type="PANTHER" id="PTHR11319:SF35">
    <property type="entry name" value="OUTER MEMBRANE PROTEIN PMPC-RELATED"/>
    <property type="match status" value="1"/>
</dbReference>
<feature type="transmembrane region" description="Helical" evidence="1">
    <location>
        <begin position="524"/>
        <end position="545"/>
    </location>
</feature>
<dbReference type="EMBL" id="CAXAMM010043495">
    <property type="protein sequence ID" value="CAK9110295.1"/>
    <property type="molecule type" value="Genomic_DNA"/>
</dbReference>
<reference evidence="4 5" key="1">
    <citation type="submission" date="2024-02" db="EMBL/GenBank/DDBJ databases">
        <authorList>
            <person name="Chen Y."/>
            <person name="Shah S."/>
            <person name="Dougan E. K."/>
            <person name="Thang M."/>
            <person name="Chan C."/>
        </authorList>
    </citation>
    <scope>NUCLEOTIDE SEQUENCE [LARGE SCALE GENOMIC DNA]</scope>
</reference>
<feature type="domain" description="Tyrosine-protein kinase ephrin type A/B receptor-like" evidence="2">
    <location>
        <begin position="363"/>
        <end position="411"/>
    </location>
</feature>
<feature type="transmembrane region" description="Helical" evidence="1">
    <location>
        <begin position="782"/>
        <end position="802"/>
    </location>
</feature>
<dbReference type="Gene3D" id="2.10.50.10">
    <property type="entry name" value="Tumor Necrosis Factor Receptor, subunit A, domain 2"/>
    <property type="match status" value="2"/>
</dbReference>
<feature type="transmembrane region" description="Helical" evidence="1">
    <location>
        <begin position="702"/>
        <end position="728"/>
    </location>
</feature>
<protein>
    <submittedName>
        <fullName evidence="4">CUB and EGF-like domain-containing protein 1</fullName>
    </submittedName>
</protein>
<keyword evidence="1" id="KW-0812">Transmembrane</keyword>
<evidence type="ECO:0000259" key="2">
    <source>
        <dbReference type="Pfam" id="PF07699"/>
    </source>
</evidence>
<evidence type="ECO:0000256" key="1">
    <source>
        <dbReference type="SAM" id="Phobius"/>
    </source>
</evidence>
<feature type="transmembrane region" description="Helical" evidence="1">
    <location>
        <begin position="756"/>
        <end position="776"/>
    </location>
</feature>
<keyword evidence="5" id="KW-1185">Reference proteome</keyword>
<feature type="transmembrane region" description="Helical" evidence="1">
    <location>
        <begin position="557"/>
        <end position="579"/>
    </location>
</feature>
<feature type="transmembrane region" description="Helical" evidence="1">
    <location>
        <begin position="618"/>
        <end position="639"/>
    </location>
</feature>
<gene>
    <name evidence="3" type="ORF">SCF082_LOCUS51232</name>
    <name evidence="4" type="ORF">SCF082_LOCUS51243</name>
</gene>
<dbReference type="Pfam" id="PF07699">
    <property type="entry name" value="Ephrin_rec_like"/>
    <property type="match status" value="1"/>
</dbReference>
<keyword evidence="1" id="KW-0472">Membrane</keyword>
<dbReference type="Gene3D" id="3.40.190.10">
    <property type="entry name" value="Periplasmic binding protein-like II"/>
    <property type="match status" value="1"/>
</dbReference>
<organism evidence="4 5">
    <name type="scientific">Durusdinium trenchii</name>
    <dbReference type="NCBI Taxonomy" id="1381693"/>
    <lineage>
        <taxon>Eukaryota</taxon>
        <taxon>Sar</taxon>
        <taxon>Alveolata</taxon>
        <taxon>Dinophyceae</taxon>
        <taxon>Suessiales</taxon>
        <taxon>Symbiodiniaceae</taxon>
        <taxon>Durusdinium</taxon>
    </lineage>
</organism>
<evidence type="ECO:0000313" key="3">
    <source>
        <dbReference type="EMBL" id="CAK9110295.1"/>
    </source>
</evidence>
<comment type="caution">
    <text evidence="4">The sequence shown here is derived from an EMBL/GenBank/DDBJ whole genome shotgun (WGS) entry which is preliminary data.</text>
</comment>
<dbReference type="SUPFAM" id="SSF53850">
    <property type="entry name" value="Periplasmic binding protein-like II"/>
    <property type="match status" value="1"/>
</dbReference>
<evidence type="ECO:0000313" key="4">
    <source>
        <dbReference type="EMBL" id="CAK9110318.1"/>
    </source>
</evidence>